<dbReference type="AlphaFoldDB" id="A0A7G2CLS4"/>
<dbReference type="SMART" id="SM00320">
    <property type="entry name" value="WD40"/>
    <property type="match status" value="3"/>
</dbReference>
<dbReference type="Gene3D" id="2.130.10.10">
    <property type="entry name" value="YVTN repeat-like/Quinoprotein amine dehydrogenase"/>
    <property type="match status" value="1"/>
</dbReference>
<evidence type="ECO:0000256" key="2">
    <source>
        <dbReference type="ARBA" id="ARBA00022737"/>
    </source>
</evidence>
<dbReference type="SUPFAM" id="SSF50978">
    <property type="entry name" value="WD40 repeat-like"/>
    <property type="match status" value="1"/>
</dbReference>
<proteinExistence type="predicted"/>
<dbReference type="InterPro" id="IPR036322">
    <property type="entry name" value="WD40_repeat_dom_sf"/>
</dbReference>
<dbReference type="InterPro" id="IPR015943">
    <property type="entry name" value="WD40/YVTN_repeat-like_dom_sf"/>
</dbReference>
<keyword evidence="6" id="KW-1185">Reference proteome</keyword>
<gene>
    <name evidence="5" type="ORF">ADEAN_000753100</name>
</gene>
<dbReference type="GO" id="GO:0003723">
    <property type="term" value="F:RNA binding"/>
    <property type="evidence" value="ECO:0007669"/>
    <property type="project" value="TreeGrafter"/>
</dbReference>
<keyword evidence="1 3" id="KW-0853">WD repeat</keyword>
<evidence type="ECO:0000256" key="4">
    <source>
        <dbReference type="SAM" id="Coils"/>
    </source>
</evidence>
<dbReference type="InterPro" id="IPR052234">
    <property type="entry name" value="U5_snRNP_Component"/>
</dbReference>
<dbReference type="PANTHER" id="PTHR44006:SF1">
    <property type="entry name" value="U5 SMALL NUCLEAR RIBONUCLEOPROTEIN 40 KDA PROTEIN"/>
    <property type="match status" value="1"/>
</dbReference>
<dbReference type="VEuPathDB" id="TriTrypDB:ADEAN_000753100"/>
<organism evidence="5 6">
    <name type="scientific">Angomonas deanei</name>
    <dbReference type="NCBI Taxonomy" id="59799"/>
    <lineage>
        <taxon>Eukaryota</taxon>
        <taxon>Discoba</taxon>
        <taxon>Euglenozoa</taxon>
        <taxon>Kinetoplastea</taxon>
        <taxon>Metakinetoplastina</taxon>
        <taxon>Trypanosomatida</taxon>
        <taxon>Trypanosomatidae</taxon>
        <taxon>Strigomonadinae</taxon>
        <taxon>Angomonas</taxon>
    </lineage>
</organism>
<accession>A0A7G2CLS4</accession>
<feature type="coiled-coil region" evidence="4">
    <location>
        <begin position="586"/>
        <end position="640"/>
    </location>
</feature>
<evidence type="ECO:0000256" key="3">
    <source>
        <dbReference type="PROSITE-ProRule" id="PRU00221"/>
    </source>
</evidence>
<feature type="repeat" description="WD" evidence="3">
    <location>
        <begin position="142"/>
        <end position="172"/>
    </location>
</feature>
<reference evidence="5 6" key="1">
    <citation type="submission" date="2020-08" db="EMBL/GenBank/DDBJ databases">
        <authorList>
            <person name="Newling K."/>
            <person name="Davey J."/>
            <person name="Forrester S."/>
        </authorList>
    </citation>
    <scope>NUCLEOTIDE SEQUENCE [LARGE SCALE GENOMIC DNA]</scope>
    <source>
        <strain evidence="6">Crithidia deanei Carvalho (ATCC PRA-265)</strain>
    </source>
</reference>
<keyword evidence="4" id="KW-0175">Coiled coil</keyword>
<dbReference type="GO" id="GO:0071013">
    <property type="term" value="C:catalytic step 2 spliceosome"/>
    <property type="evidence" value="ECO:0007669"/>
    <property type="project" value="TreeGrafter"/>
</dbReference>
<evidence type="ECO:0000256" key="1">
    <source>
        <dbReference type="ARBA" id="ARBA00022574"/>
    </source>
</evidence>
<protein>
    <submittedName>
        <fullName evidence="5">Uncharacterized protein</fullName>
    </submittedName>
</protein>
<dbReference type="EMBL" id="LR877160">
    <property type="protein sequence ID" value="CAD2220017.1"/>
    <property type="molecule type" value="Genomic_DNA"/>
</dbReference>
<sequence length="851" mass="97205">MSIPFDQEVFDDSGERTITPVALRTTETHIWAGYSDGTVCIFDHLVNKLVSHGHFHSTPIVCFTVCEDNTVISASDDGVLVHWDVEEKRFEAITRVMSTSDKTHGTLTCVTHAGIANTVFCGYSSGIIFAVDVESGNHTNDLKGHSKRINDLSVCGDFLFSCSDDSIVGVWSNRLINGLTVAANKSGKADCKLLKRISVSPTVKSFLADVLLKSLWVVYADGLIERWSTNPDDDFGVEEVIRDALGVSQGGASPQEVVSMHSITSMDTLQVLALSSNGVNKVWYGHNNALEEKMARSIHELNEIITCDTNDTAVWRERMNLLRQKEMERKQKYIVIMEQLSEQRVLLRFYESWKRRVVMSNLRKNRGAMADFLAKKIEYATIRTYFTSWAAFYDQQQTHLRRYHLANALADALQRQETARLFIGWRHVVQRKKAVRRSTEMADSIGRLVDLKRLADFYHRWVLGRRSRQLTEEERQAYSRKMELLAERASRQTVSRVFSKWSAFVQVKSSERENGAALVKYANLYAKMVKHTQTRSYFHVWRNWLLRKKSLEALDSVATLQGRQMNYGLQERYLHQWICALYKAKVDKRQADIMEIQQKLTTAEQENADVFERLQLQKQISSLTEAVEAEQLELEVQEKKVEQLQPLCDAAKKDLESPNVRFPTAVTDKPARGVMTTYASWFFQLVDQQRLSPAILTQMSLNESTQHVFVQLKGNVLNMYTDINLFRQVYDKRKAGTSAAALFLEAFGEIKRLVVLSTKPQGKGMTGKKNCRWALCMEALDSIFPHHWGSVLCAIKTLIISFDILTEEDMDHVNTTCEEVVTNADWIFLIARACYINRKPILPVNNRDPNV</sequence>
<dbReference type="OrthoDB" id="674604at2759"/>
<evidence type="ECO:0000313" key="5">
    <source>
        <dbReference type="EMBL" id="CAD2220017.1"/>
    </source>
</evidence>
<dbReference type="Proteomes" id="UP000515908">
    <property type="component" value="Chromosome 16"/>
</dbReference>
<evidence type="ECO:0000313" key="6">
    <source>
        <dbReference type="Proteomes" id="UP000515908"/>
    </source>
</evidence>
<dbReference type="PANTHER" id="PTHR44006">
    <property type="entry name" value="U5 SMALL NUCLEAR RIBONUCLEOPROTEIN 40 KDA PROTEIN"/>
    <property type="match status" value="1"/>
</dbReference>
<dbReference type="InterPro" id="IPR001680">
    <property type="entry name" value="WD40_rpt"/>
</dbReference>
<dbReference type="PROSITE" id="PS50082">
    <property type="entry name" value="WD_REPEATS_2"/>
    <property type="match status" value="1"/>
</dbReference>
<keyword evidence="2" id="KW-0677">Repeat</keyword>
<dbReference type="Pfam" id="PF00400">
    <property type="entry name" value="WD40"/>
    <property type="match status" value="1"/>
</dbReference>
<name>A0A7G2CLS4_9TRYP</name>